<organism evidence="2 3">
    <name type="scientific">Ancylostoma caninum</name>
    <name type="common">Dog hookworm</name>
    <dbReference type="NCBI Taxonomy" id="29170"/>
    <lineage>
        <taxon>Eukaryota</taxon>
        <taxon>Metazoa</taxon>
        <taxon>Ecdysozoa</taxon>
        <taxon>Nematoda</taxon>
        <taxon>Chromadorea</taxon>
        <taxon>Rhabditida</taxon>
        <taxon>Rhabditina</taxon>
        <taxon>Rhabditomorpha</taxon>
        <taxon>Strongyloidea</taxon>
        <taxon>Ancylostomatidae</taxon>
        <taxon>Ancylostomatinae</taxon>
        <taxon>Ancylostoma</taxon>
    </lineage>
</organism>
<dbReference type="EMBL" id="JOJR01000284">
    <property type="protein sequence ID" value="RCN40454.1"/>
    <property type="molecule type" value="Genomic_DNA"/>
</dbReference>
<feature type="chain" id="PRO_5016942430" evidence="1">
    <location>
        <begin position="17"/>
        <end position="162"/>
    </location>
</feature>
<dbReference type="AlphaFoldDB" id="A0A368G7P5"/>
<keyword evidence="1" id="KW-0732">Signal</keyword>
<reference evidence="2 3" key="1">
    <citation type="submission" date="2014-10" db="EMBL/GenBank/DDBJ databases">
        <title>Draft genome of the hookworm Ancylostoma caninum.</title>
        <authorList>
            <person name="Mitreva M."/>
        </authorList>
    </citation>
    <scope>NUCLEOTIDE SEQUENCE [LARGE SCALE GENOMIC DNA]</scope>
    <source>
        <strain evidence="2 3">Baltimore</strain>
    </source>
</reference>
<evidence type="ECO:0000256" key="1">
    <source>
        <dbReference type="SAM" id="SignalP"/>
    </source>
</evidence>
<evidence type="ECO:0000313" key="2">
    <source>
        <dbReference type="EMBL" id="RCN40454.1"/>
    </source>
</evidence>
<dbReference type="Proteomes" id="UP000252519">
    <property type="component" value="Unassembled WGS sequence"/>
</dbReference>
<feature type="signal peptide" evidence="1">
    <location>
        <begin position="1"/>
        <end position="16"/>
    </location>
</feature>
<protein>
    <submittedName>
        <fullName evidence="2">Uncharacterized protein</fullName>
    </submittedName>
</protein>
<evidence type="ECO:0000313" key="3">
    <source>
        <dbReference type="Proteomes" id="UP000252519"/>
    </source>
</evidence>
<proteinExistence type="predicted"/>
<sequence>MIVLLLAVIIASNVYGDLEVVNVKIGTYRKDHPSLAYATRQTLANDVCSLLEALKWNWDAFLYGYISCKSLSNYKNNEVVISHFHFNNVTCRYCFSDTTENFVEACPQHMLLPTRNNSYSKYVGKTQYPIQLWVHRKEHWSQDEEINRKYVDELENELQPMI</sequence>
<name>A0A368G7P5_ANCCA</name>
<gene>
    <name evidence="2" type="ORF">ANCCAN_13613</name>
</gene>
<comment type="caution">
    <text evidence="2">The sequence shown here is derived from an EMBL/GenBank/DDBJ whole genome shotgun (WGS) entry which is preliminary data.</text>
</comment>
<accession>A0A368G7P5</accession>
<keyword evidence="3" id="KW-1185">Reference proteome</keyword>